<dbReference type="InterPro" id="IPR028923">
    <property type="entry name" value="SAICAR_synt/ADE2_N"/>
</dbReference>
<accession>A0A1B2I9H3</accession>
<dbReference type="CDD" id="cd01415">
    <property type="entry name" value="SAICAR_synt_PurC"/>
    <property type="match status" value="1"/>
</dbReference>
<dbReference type="PANTHER" id="PTHR43599">
    <property type="entry name" value="MULTIFUNCTIONAL PROTEIN ADE2"/>
    <property type="match status" value="1"/>
</dbReference>
<evidence type="ECO:0000256" key="4">
    <source>
        <dbReference type="ARBA" id="ARBA00022741"/>
    </source>
</evidence>
<evidence type="ECO:0000256" key="2">
    <source>
        <dbReference type="ARBA" id="ARBA00010190"/>
    </source>
</evidence>
<proteinExistence type="inferred from homology"/>
<keyword evidence="5 8" id="KW-0658">Purine biosynthesis</keyword>
<comment type="similarity">
    <text evidence="2 8">Belongs to the SAICAR synthetase family.</text>
</comment>
<dbReference type="EMBL" id="CP016757">
    <property type="protein sequence ID" value="ANZ46613.1"/>
    <property type="molecule type" value="Genomic_DNA"/>
</dbReference>
<dbReference type="SUPFAM" id="SSF56104">
    <property type="entry name" value="SAICAR synthase-like"/>
    <property type="match status" value="1"/>
</dbReference>
<keyword evidence="3 8" id="KW-0436">Ligase</keyword>
<dbReference type="AlphaFoldDB" id="A0A1B2I9H3"/>
<evidence type="ECO:0000313" key="11">
    <source>
        <dbReference type="Proteomes" id="UP000093044"/>
    </source>
</evidence>
<dbReference type="Proteomes" id="UP000093044">
    <property type="component" value="Chromosome"/>
</dbReference>
<keyword evidence="6 8" id="KW-0067">ATP-binding</keyword>
<protein>
    <recommendedName>
        <fullName evidence="8">Phosphoribosylaminoimidazole-succinocarboxamide synthase</fullName>
        <ecNumber evidence="8">6.3.2.6</ecNumber>
    </recommendedName>
    <alternativeName>
        <fullName evidence="8">SAICAR synthetase</fullName>
    </alternativeName>
</protein>
<dbReference type="InterPro" id="IPR018236">
    <property type="entry name" value="SAICAR_synthetase_CS"/>
</dbReference>
<evidence type="ECO:0000256" key="8">
    <source>
        <dbReference type="HAMAP-Rule" id="MF_00137"/>
    </source>
</evidence>
<dbReference type="UniPathway" id="UPA00074">
    <property type="reaction ID" value="UER00131"/>
</dbReference>
<dbReference type="GO" id="GO:0006189">
    <property type="term" value="P:'de novo' IMP biosynthetic process"/>
    <property type="evidence" value="ECO:0007669"/>
    <property type="project" value="UniProtKB-UniRule"/>
</dbReference>
<evidence type="ECO:0000256" key="6">
    <source>
        <dbReference type="ARBA" id="ARBA00022840"/>
    </source>
</evidence>
<keyword evidence="4 8" id="KW-0547">Nucleotide-binding</keyword>
<gene>
    <name evidence="8" type="primary">purC</name>
    <name evidence="10" type="ORF">BED41_07275</name>
</gene>
<keyword evidence="11" id="KW-1185">Reference proteome</keyword>
<evidence type="ECO:0000256" key="3">
    <source>
        <dbReference type="ARBA" id="ARBA00022598"/>
    </source>
</evidence>
<dbReference type="InterPro" id="IPR001636">
    <property type="entry name" value="SAICAR_synth"/>
</dbReference>
<name>A0A1B2I9H3_9BACT</name>
<evidence type="ECO:0000256" key="7">
    <source>
        <dbReference type="ARBA" id="ARBA00048475"/>
    </source>
</evidence>
<dbReference type="OrthoDB" id="9801549at2"/>
<evidence type="ECO:0000256" key="5">
    <source>
        <dbReference type="ARBA" id="ARBA00022755"/>
    </source>
</evidence>
<dbReference type="KEGG" id="cpor:BED41_07275"/>
<evidence type="ECO:0000259" key="9">
    <source>
        <dbReference type="Pfam" id="PF01259"/>
    </source>
</evidence>
<dbReference type="PROSITE" id="PS01057">
    <property type="entry name" value="SAICAR_SYNTHETASE_1"/>
    <property type="match status" value="1"/>
</dbReference>
<dbReference type="Pfam" id="PF01259">
    <property type="entry name" value="SAICAR_synt"/>
    <property type="match status" value="1"/>
</dbReference>
<dbReference type="GO" id="GO:0005524">
    <property type="term" value="F:ATP binding"/>
    <property type="evidence" value="ECO:0007669"/>
    <property type="project" value="UniProtKB-KW"/>
</dbReference>
<dbReference type="EC" id="6.3.2.6" evidence="8"/>
<evidence type="ECO:0000313" key="10">
    <source>
        <dbReference type="EMBL" id="ANZ46613.1"/>
    </source>
</evidence>
<dbReference type="NCBIfam" id="TIGR00081">
    <property type="entry name" value="purC"/>
    <property type="match status" value="1"/>
</dbReference>
<dbReference type="InterPro" id="IPR033934">
    <property type="entry name" value="SAICAR_synt_PurC"/>
</dbReference>
<dbReference type="InterPro" id="IPR050089">
    <property type="entry name" value="SAICAR_synthetase"/>
</dbReference>
<sequence length="235" mass="26876">MTKKDFIYEGKAKRLYTTEDPNYVIVEYKDSFTAFNGQKKATMSGKGVLNNKISSKLFQMLADNGVESHFVEQVDDTNQIVKRVQIVPLEVIVRNITTGSLCKRLGVEEGKVLPRPLFEMCYKDDELGDPFIIEDHALLFGWATEEELDKIKSISLRVNEILKDYFAKKGVVLVDFKLEFGKDMQGNLILADEISPDTCRFWDSSTGDHLDKDRFRKDLGDVLGAYEEIWKRISA</sequence>
<dbReference type="Gene3D" id="3.30.470.20">
    <property type="entry name" value="ATP-grasp fold, B domain"/>
    <property type="match status" value="1"/>
</dbReference>
<dbReference type="PROSITE" id="PS01058">
    <property type="entry name" value="SAICAR_SYNTHETASE_2"/>
    <property type="match status" value="1"/>
</dbReference>
<dbReference type="PANTHER" id="PTHR43599:SF3">
    <property type="entry name" value="SI:DKEY-6E2.2"/>
    <property type="match status" value="1"/>
</dbReference>
<evidence type="ECO:0000256" key="1">
    <source>
        <dbReference type="ARBA" id="ARBA00004672"/>
    </source>
</evidence>
<dbReference type="HAMAP" id="MF_00137">
    <property type="entry name" value="SAICAR_synth"/>
    <property type="match status" value="1"/>
</dbReference>
<dbReference type="Gene3D" id="3.30.200.20">
    <property type="entry name" value="Phosphorylase Kinase, domain 1"/>
    <property type="match status" value="1"/>
</dbReference>
<dbReference type="FunFam" id="3.30.470.20:FF:000006">
    <property type="entry name" value="Phosphoribosylaminoimidazole-succinocarboxamide synthase"/>
    <property type="match status" value="1"/>
</dbReference>
<comment type="pathway">
    <text evidence="1 8">Purine metabolism; IMP biosynthesis via de novo pathway; 5-amino-1-(5-phospho-D-ribosyl)imidazole-4-carboxamide from 5-amino-1-(5-phospho-D-ribosyl)imidazole-4-carboxylate: step 1/2.</text>
</comment>
<dbReference type="GO" id="GO:0009236">
    <property type="term" value="P:cobalamin biosynthetic process"/>
    <property type="evidence" value="ECO:0007669"/>
    <property type="project" value="InterPro"/>
</dbReference>
<comment type="catalytic activity">
    <reaction evidence="7 8">
        <text>5-amino-1-(5-phospho-D-ribosyl)imidazole-4-carboxylate + L-aspartate + ATP = (2S)-2-[5-amino-1-(5-phospho-beta-D-ribosyl)imidazole-4-carboxamido]succinate + ADP + phosphate + 2 H(+)</text>
        <dbReference type="Rhea" id="RHEA:22628"/>
        <dbReference type="ChEBI" id="CHEBI:15378"/>
        <dbReference type="ChEBI" id="CHEBI:29991"/>
        <dbReference type="ChEBI" id="CHEBI:30616"/>
        <dbReference type="ChEBI" id="CHEBI:43474"/>
        <dbReference type="ChEBI" id="CHEBI:58443"/>
        <dbReference type="ChEBI" id="CHEBI:77657"/>
        <dbReference type="ChEBI" id="CHEBI:456216"/>
        <dbReference type="EC" id="6.3.2.6"/>
    </reaction>
</comment>
<reference evidence="10" key="1">
    <citation type="submission" date="2016-08" db="EMBL/GenBank/DDBJ databases">
        <title>Complete genome of Cloacibacillus porcorum.</title>
        <authorList>
            <person name="Looft T."/>
            <person name="Bayles D.O."/>
            <person name="Alt D.P."/>
        </authorList>
    </citation>
    <scope>NUCLEOTIDE SEQUENCE [LARGE SCALE GENOMIC DNA]</scope>
    <source>
        <strain evidence="10">CL-84</strain>
    </source>
</reference>
<organism evidence="10 11">
    <name type="scientific">Cloacibacillus porcorum</name>
    <dbReference type="NCBI Taxonomy" id="1197717"/>
    <lineage>
        <taxon>Bacteria</taxon>
        <taxon>Thermotogati</taxon>
        <taxon>Synergistota</taxon>
        <taxon>Synergistia</taxon>
        <taxon>Synergistales</taxon>
        <taxon>Synergistaceae</taxon>
        <taxon>Cloacibacillus</taxon>
    </lineage>
</organism>
<feature type="domain" description="SAICAR synthetase/ADE2 N-terminal" evidence="9">
    <location>
        <begin position="7"/>
        <end position="232"/>
    </location>
</feature>
<dbReference type="GO" id="GO:0004639">
    <property type="term" value="F:phosphoribosylaminoimidazolesuccinocarboxamide synthase activity"/>
    <property type="evidence" value="ECO:0007669"/>
    <property type="project" value="UniProtKB-UniRule"/>
</dbReference>
<dbReference type="STRING" id="1197717.BED41_07275"/>